<feature type="domain" description="Acyltransferase 3" evidence="3">
    <location>
        <begin position="32"/>
        <end position="398"/>
    </location>
</feature>
<feature type="region of interest" description="Disordered" evidence="1">
    <location>
        <begin position="475"/>
        <end position="528"/>
    </location>
</feature>
<keyword evidence="2" id="KW-0472">Membrane</keyword>
<dbReference type="Pfam" id="PF19040">
    <property type="entry name" value="SGNH"/>
    <property type="match status" value="1"/>
</dbReference>
<organism evidence="5 6">
    <name type="scientific">Micrococcus lylae</name>
    <dbReference type="NCBI Taxonomy" id="1273"/>
    <lineage>
        <taxon>Bacteria</taxon>
        <taxon>Bacillati</taxon>
        <taxon>Actinomycetota</taxon>
        <taxon>Actinomycetes</taxon>
        <taxon>Micrococcales</taxon>
        <taxon>Micrococcaceae</taxon>
        <taxon>Micrococcus</taxon>
    </lineage>
</organism>
<dbReference type="GO" id="GO:0016746">
    <property type="term" value="F:acyltransferase activity"/>
    <property type="evidence" value="ECO:0007669"/>
    <property type="project" value="UniProtKB-KW"/>
</dbReference>
<sequence length="794" mass="83927">MPHISSAPVDAPGRRARTTVPPTGLAAHRFRADIQGIRALAVLSVLLFHAGLPWLPGGYVGVDVFFVISGFLITGLLIKEISRTGGVCLTDFYVRRVRRILPAALVVIALTLAAGWALLPLSRWESLGWTGLWAALSVSNWSLAADSTDYFNADAAPSPLQHYWSLGVEEQYYLVWPLLLVVFVAFALRRRAAAPTGTDGRPRRRAARQAAPAAGESALDPRAVAARVLLVAVVVSVVSLVHSVLYTPQNPGAAYFITTTRAWELGVGAALAALVVLLPALPARLRVVLGWTGLAMVLAAVVVFTEETVFPGYKAAVPVVGSALMILAGTHAEGDRHGAGVGTLLSSRPARWVGDLSYSLYLVHWPVIAIASWRFAEGLPLWLGLVLAAASVPVAWLLRIAVEKPFMGAHSAAASPTAAQTRAEARRRRRRGTFRPLLAGGLATAGVCALALALAFTAAQRTALPDTEGAVAGAGAAGAGIATDEDPEPGPADGTTAAGSNRAEALASAEDAEAEEPASPPEGWDPMDELAGLSVDQIVPAPSSGSRDGSPLLYRDCQVEAADDTAKRCEDGDPDADTTVLLVGDSHVHHWSEAIVDEALERGWNMVSYVKGACPITTHTVELSEENGGPRPFTECTSWNEKVIKEVEAEQADVIITSASFYRDADGSSAADGMAEGWKKLVAHADHTVVLADPPHASRPVPECVERHSDDIAACSWDREEGLADSGTPDILAAAEQVPEVEVIDLNDFICPGPVCAPVVGNALVYMDSHHMTATFSHSLDDALWERLDRVIAD</sequence>
<feature type="transmembrane region" description="Helical" evidence="2">
    <location>
        <begin position="171"/>
        <end position="188"/>
    </location>
</feature>
<proteinExistence type="predicted"/>
<reference evidence="5 6" key="1">
    <citation type="submission" date="2019-03" db="EMBL/GenBank/DDBJ databases">
        <title>Reclassification of Micrococcus aloeverae and Micrococcus yunnanensis as later heterotypic synonyms of Micrococcus luteus.</title>
        <authorList>
            <person name="Huang C.-H."/>
        </authorList>
    </citation>
    <scope>NUCLEOTIDE SEQUENCE [LARGE SCALE GENOMIC DNA]</scope>
    <source>
        <strain evidence="5 6">BCRC 12151</strain>
    </source>
</reference>
<dbReference type="PANTHER" id="PTHR23028:SF53">
    <property type="entry name" value="ACYL_TRANSF_3 DOMAIN-CONTAINING PROTEIN"/>
    <property type="match status" value="1"/>
</dbReference>
<feature type="transmembrane region" description="Helical" evidence="2">
    <location>
        <begin position="379"/>
        <end position="398"/>
    </location>
</feature>
<evidence type="ECO:0000259" key="4">
    <source>
        <dbReference type="Pfam" id="PF19040"/>
    </source>
</evidence>
<dbReference type="InterPro" id="IPR002656">
    <property type="entry name" value="Acyl_transf_3_dom"/>
</dbReference>
<evidence type="ECO:0000313" key="5">
    <source>
        <dbReference type="EMBL" id="TFI00879.1"/>
    </source>
</evidence>
<protein>
    <submittedName>
        <fullName evidence="5">Acyltransferase</fullName>
    </submittedName>
</protein>
<evidence type="ECO:0000259" key="3">
    <source>
        <dbReference type="Pfam" id="PF01757"/>
    </source>
</evidence>
<feature type="transmembrane region" description="Helical" evidence="2">
    <location>
        <begin position="99"/>
        <end position="119"/>
    </location>
</feature>
<feature type="transmembrane region" description="Helical" evidence="2">
    <location>
        <begin position="58"/>
        <end position="78"/>
    </location>
</feature>
<comment type="caution">
    <text evidence="5">The sequence shown here is derived from an EMBL/GenBank/DDBJ whole genome shotgun (WGS) entry which is preliminary data.</text>
</comment>
<dbReference type="InterPro" id="IPR043968">
    <property type="entry name" value="SGNH"/>
</dbReference>
<feature type="transmembrane region" description="Helical" evidence="2">
    <location>
        <begin position="288"/>
        <end position="305"/>
    </location>
</feature>
<dbReference type="PANTHER" id="PTHR23028">
    <property type="entry name" value="ACETYLTRANSFERASE"/>
    <property type="match status" value="1"/>
</dbReference>
<feature type="domain" description="SGNH" evidence="4">
    <location>
        <begin position="557"/>
        <end position="784"/>
    </location>
</feature>
<keyword evidence="2" id="KW-0812">Transmembrane</keyword>
<accession>A0ABY2K1K4</accession>
<gene>
    <name evidence="5" type="ORF">E4A49_02575</name>
</gene>
<name>A0ABY2K1K4_9MICC</name>
<feature type="region of interest" description="Disordered" evidence="1">
    <location>
        <begin position="1"/>
        <end position="20"/>
    </location>
</feature>
<keyword evidence="2" id="KW-1133">Transmembrane helix</keyword>
<evidence type="ECO:0000256" key="2">
    <source>
        <dbReference type="SAM" id="Phobius"/>
    </source>
</evidence>
<dbReference type="EMBL" id="SPKT01000003">
    <property type="protein sequence ID" value="TFI00879.1"/>
    <property type="molecule type" value="Genomic_DNA"/>
</dbReference>
<dbReference type="Proteomes" id="UP000297477">
    <property type="component" value="Unassembled WGS sequence"/>
</dbReference>
<keyword evidence="5" id="KW-0808">Transferase</keyword>
<evidence type="ECO:0000256" key="1">
    <source>
        <dbReference type="SAM" id="MobiDB-lite"/>
    </source>
</evidence>
<keyword evidence="5" id="KW-0012">Acyltransferase</keyword>
<evidence type="ECO:0000313" key="6">
    <source>
        <dbReference type="Proteomes" id="UP000297477"/>
    </source>
</evidence>
<feature type="transmembrane region" description="Helical" evidence="2">
    <location>
        <begin position="224"/>
        <end position="245"/>
    </location>
</feature>
<feature type="transmembrane region" description="Helical" evidence="2">
    <location>
        <begin position="265"/>
        <end position="281"/>
    </location>
</feature>
<dbReference type="InterPro" id="IPR050879">
    <property type="entry name" value="Acyltransferase_3"/>
</dbReference>
<feature type="transmembrane region" description="Helical" evidence="2">
    <location>
        <begin position="436"/>
        <end position="456"/>
    </location>
</feature>
<keyword evidence="6" id="KW-1185">Reference proteome</keyword>
<dbReference type="Pfam" id="PF01757">
    <property type="entry name" value="Acyl_transf_3"/>
    <property type="match status" value="1"/>
</dbReference>